<comment type="caution">
    <text evidence="2">The sequence shown here is derived from an EMBL/GenBank/DDBJ whole genome shotgun (WGS) entry which is preliminary data.</text>
</comment>
<evidence type="ECO:0000313" key="3">
    <source>
        <dbReference type="Proteomes" id="UP001152561"/>
    </source>
</evidence>
<name>A0A9Q1R6E9_9SOLA</name>
<organism evidence="2 3">
    <name type="scientific">Anisodus acutangulus</name>
    <dbReference type="NCBI Taxonomy" id="402998"/>
    <lineage>
        <taxon>Eukaryota</taxon>
        <taxon>Viridiplantae</taxon>
        <taxon>Streptophyta</taxon>
        <taxon>Embryophyta</taxon>
        <taxon>Tracheophyta</taxon>
        <taxon>Spermatophyta</taxon>
        <taxon>Magnoliopsida</taxon>
        <taxon>eudicotyledons</taxon>
        <taxon>Gunneridae</taxon>
        <taxon>Pentapetalae</taxon>
        <taxon>asterids</taxon>
        <taxon>lamiids</taxon>
        <taxon>Solanales</taxon>
        <taxon>Solanaceae</taxon>
        <taxon>Solanoideae</taxon>
        <taxon>Hyoscyameae</taxon>
        <taxon>Anisodus</taxon>
    </lineage>
</organism>
<dbReference type="AlphaFoldDB" id="A0A9Q1R6E9"/>
<dbReference type="EMBL" id="JAJAGQ010000013">
    <property type="protein sequence ID" value="KAJ8544919.1"/>
    <property type="molecule type" value="Genomic_DNA"/>
</dbReference>
<feature type="compositionally biased region" description="Basic and acidic residues" evidence="1">
    <location>
        <begin position="60"/>
        <end position="73"/>
    </location>
</feature>
<feature type="compositionally biased region" description="Basic and acidic residues" evidence="1">
    <location>
        <begin position="82"/>
        <end position="100"/>
    </location>
</feature>
<keyword evidence="3" id="KW-1185">Reference proteome</keyword>
<gene>
    <name evidence="2" type="ORF">K7X08_017502</name>
</gene>
<feature type="region of interest" description="Disordered" evidence="1">
    <location>
        <begin position="1"/>
        <end position="156"/>
    </location>
</feature>
<feature type="compositionally biased region" description="Basic and acidic residues" evidence="1">
    <location>
        <begin position="127"/>
        <end position="156"/>
    </location>
</feature>
<dbReference type="Proteomes" id="UP001152561">
    <property type="component" value="Unassembled WGS sequence"/>
</dbReference>
<accession>A0A9Q1R6E9</accession>
<feature type="compositionally biased region" description="Low complexity" evidence="1">
    <location>
        <begin position="103"/>
        <end position="118"/>
    </location>
</feature>
<protein>
    <submittedName>
        <fullName evidence="2">Uncharacterized protein</fullName>
    </submittedName>
</protein>
<evidence type="ECO:0000256" key="1">
    <source>
        <dbReference type="SAM" id="MobiDB-lite"/>
    </source>
</evidence>
<evidence type="ECO:0000313" key="2">
    <source>
        <dbReference type="EMBL" id="KAJ8544919.1"/>
    </source>
</evidence>
<reference evidence="3" key="1">
    <citation type="journal article" date="2023" name="Proc. Natl. Acad. Sci. U.S.A.">
        <title>Genomic and structural basis for evolution of tropane alkaloid biosynthesis.</title>
        <authorList>
            <person name="Wanga Y.-J."/>
            <person name="Taina T."/>
            <person name="Yua J.-Y."/>
            <person name="Lia J."/>
            <person name="Xua B."/>
            <person name="Chenc J."/>
            <person name="D'Auriad J.C."/>
            <person name="Huanga J.-P."/>
            <person name="Huanga S.-X."/>
        </authorList>
    </citation>
    <scope>NUCLEOTIDE SEQUENCE [LARGE SCALE GENOMIC DNA]</scope>
    <source>
        <strain evidence="3">cv. KIB-2019</strain>
    </source>
</reference>
<sequence length="156" mass="17436">MSYGGENEYGGSGIESDETGYGSRSEYGKPKKSHGSGYGRKSNDDDEPKSEYGSGYTRKSGYEKHDSNDESGKIRKNGSSDNDEKNSKYESKLWTKKDNSDEYGLSGYGKKSEGYGSSTIERPSYGRSEKEDYKKRSCGKRNDDDNSYGREKYVST</sequence>
<dbReference type="OrthoDB" id="1306440at2759"/>
<proteinExistence type="predicted"/>